<feature type="transmembrane region" description="Helical" evidence="1">
    <location>
        <begin position="45"/>
        <end position="65"/>
    </location>
</feature>
<feature type="transmembrane region" description="Helical" evidence="1">
    <location>
        <begin position="5"/>
        <end position="25"/>
    </location>
</feature>
<evidence type="ECO:0000313" key="12">
    <source>
        <dbReference type="Proteomes" id="UP000062475"/>
    </source>
</evidence>
<proteinExistence type="predicted"/>
<dbReference type="EMBL" id="CP008822">
    <property type="protein sequence ID" value="AIM26491.1"/>
    <property type="molecule type" value="Genomic_DNA"/>
</dbReference>
<dbReference type="EMBL" id="CP012173">
    <property type="protein sequence ID" value="AKV75728.1"/>
    <property type="molecule type" value="Genomic_DNA"/>
</dbReference>
<dbReference type="EMBL" id="CP012172">
    <property type="protein sequence ID" value="AKV73486.1"/>
    <property type="molecule type" value="Genomic_DNA"/>
</dbReference>
<dbReference type="EMBL" id="CP012175">
    <property type="protein sequence ID" value="AKV80220.1"/>
    <property type="molecule type" value="Genomic_DNA"/>
</dbReference>
<dbReference type="GeneID" id="91754774"/>
<protein>
    <submittedName>
        <fullName evidence="2">Uncharacterized protein</fullName>
    </submittedName>
</protein>
<evidence type="ECO:0000313" key="5">
    <source>
        <dbReference type="EMBL" id="AKV77975.1"/>
    </source>
</evidence>
<evidence type="ECO:0000313" key="6">
    <source>
        <dbReference type="EMBL" id="AKV80220.1"/>
    </source>
</evidence>
<dbReference type="EMBL" id="CP012176">
    <property type="protein sequence ID" value="AKV82466.1"/>
    <property type="molecule type" value="Genomic_DNA"/>
</dbReference>
<evidence type="ECO:0000313" key="13">
    <source>
        <dbReference type="Proteomes" id="UP000068832"/>
    </source>
</evidence>
<organism evidence="2 8">
    <name type="scientific">Metallosphaera sedula</name>
    <dbReference type="NCBI Taxonomy" id="43687"/>
    <lineage>
        <taxon>Archaea</taxon>
        <taxon>Thermoproteota</taxon>
        <taxon>Thermoprotei</taxon>
        <taxon>Sulfolobales</taxon>
        <taxon>Sulfolobaceae</taxon>
        <taxon>Metallosphaera</taxon>
    </lineage>
</organism>
<evidence type="ECO:0000256" key="1">
    <source>
        <dbReference type="SAM" id="Phobius"/>
    </source>
</evidence>
<dbReference type="OrthoDB" id="34576at2157"/>
<dbReference type="Proteomes" id="UP000029084">
    <property type="component" value="Chromosome"/>
</dbReference>
<dbReference type="Proteomes" id="UP000061362">
    <property type="component" value="Chromosome"/>
</dbReference>
<dbReference type="OMA" id="SEMFIVM"/>
<evidence type="ECO:0000313" key="3">
    <source>
        <dbReference type="EMBL" id="AKV73486.1"/>
    </source>
</evidence>
<accession>A0A088E2G5</accession>
<name>A0A088E2G5_9CREN</name>
<evidence type="ECO:0000313" key="7">
    <source>
        <dbReference type="EMBL" id="AKV82466.1"/>
    </source>
</evidence>
<keyword evidence="1" id="KW-1133">Transmembrane helix</keyword>
<dbReference type="RefSeq" id="WP_011921472.1">
    <property type="nucleotide sequence ID" value="NZ_AP019770.1"/>
</dbReference>
<reference evidence="2 8" key="1">
    <citation type="journal article" date="2014" name="J. Bacteriol.">
        <title>Role of an Archaeal PitA Transporter in the Copper and Arsenic Resistance of Metallosphaera sedula, an Extreme Thermoacidophile.</title>
        <authorList>
            <person name="McCarthy S."/>
            <person name="Ai C."/>
            <person name="Wheaton G."/>
            <person name="Tevatia R."/>
            <person name="Eckrich V."/>
            <person name="Kelly R."/>
            <person name="Blum P."/>
        </authorList>
    </citation>
    <scope>NUCLEOTIDE SEQUENCE [LARGE SCALE GENOMIC DNA]</scope>
    <source>
        <strain evidence="2 8">CuR1</strain>
    </source>
</reference>
<reference evidence="10 11" key="2">
    <citation type="journal article" date="2015" name="Genome Announc.">
        <title>Complete Genome Sequences of Evolved Arsenate-Resistant Metallosphaera sedula Strains.</title>
        <authorList>
            <person name="Ai C."/>
            <person name="McCarthy S."/>
            <person name="Schackwitz W."/>
            <person name="Martin J."/>
            <person name="Lipzen A."/>
            <person name="Blum P."/>
        </authorList>
    </citation>
    <scope>NUCLEOTIDE SEQUENCE [LARGE SCALE GENOMIC DNA]</scope>
    <source>
        <strain evidence="5 11">ARS120-1</strain>
        <strain evidence="6 10">ARS120-2</strain>
        <strain evidence="3 13">ARS50-1</strain>
        <strain evidence="4 12">ARS50-2</strain>
    </source>
</reference>
<gene>
    <name evidence="2" type="ORF">HA72_0327</name>
    <name evidence="3" type="ORF">MsedA_0340</name>
    <name evidence="4" type="ORF">MsedB_0340</name>
    <name evidence="5" type="ORF">MsedC_0339</name>
    <name evidence="6" type="ORF">MsedD_0340</name>
    <name evidence="7" type="ORF">MsedE_0340</name>
</gene>
<evidence type="ECO:0000313" key="10">
    <source>
        <dbReference type="Proteomes" id="UP000061362"/>
    </source>
</evidence>
<evidence type="ECO:0000313" key="8">
    <source>
        <dbReference type="Proteomes" id="UP000029084"/>
    </source>
</evidence>
<evidence type="ECO:0000313" key="11">
    <source>
        <dbReference type="Proteomes" id="UP000062398"/>
    </source>
</evidence>
<keyword evidence="1" id="KW-0812">Transmembrane</keyword>
<evidence type="ECO:0000313" key="2">
    <source>
        <dbReference type="EMBL" id="AIM26491.1"/>
    </source>
</evidence>
<dbReference type="AlphaFoldDB" id="A0A088E2G5"/>
<dbReference type="Proteomes" id="UP000056255">
    <property type="component" value="Chromosome"/>
</dbReference>
<evidence type="ECO:0000313" key="4">
    <source>
        <dbReference type="EMBL" id="AKV75728.1"/>
    </source>
</evidence>
<evidence type="ECO:0000313" key="9">
    <source>
        <dbReference type="Proteomes" id="UP000056255"/>
    </source>
</evidence>
<dbReference type="Proteomes" id="UP000068832">
    <property type="component" value="Chromosome"/>
</dbReference>
<reference evidence="7 9" key="3">
    <citation type="submission" date="2015-07" db="EMBL/GenBank/DDBJ databases">
        <title>Physiological, transcriptional responses and genome re-sequencing of acid resistant extremely thermoacidophilic Metallosphaera sedula SARC-M1.</title>
        <authorList>
            <person name="Ai C."/>
            <person name="McCarthy S."/>
            <person name="Eckrich V."/>
            <person name="Rudrappa D."/>
            <person name="Qiu G."/>
            <person name="Blum P."/>
        </authorList>
    </citation>
    <scope>NUCLEOTIDE SEQUENCE [LARGE SCALE GENOMIC DNA]</scope>
    <source>
        <strain evidence="7 9">SARC-M1</strain>
    </source>
</reference>
<dbReference type="Proteomes" id="UP000062475">
    <property type="component" value="Chromosome"/>
</dbReference>
<feature type="transmembrane region" description="Helical" evidence="1">
    <location>
        <begin position="70"/>
        <end position="89"/>
    </location>
</feature>
<sequence length="92" mass="9819">MIQRILLPLLGGLGLIDILTTYVGVQAGYTEQNALLHLLQGNPLTLLLVMTLLKVVAIVGSAFLVRRSVILPALVLVGLFAIADLSNMLTLL</sequence>
<dbReference type="EMBL" id="CP012174">
    <property type="protein sequence ID" value="AKV77975.1"/>
    <property type="molecule type" value="Genomic_DNA"/>
</dbReference>
<dbReference type="PATRIC" id="fig|43687.5.peg.337"/>
<dbReference type="Proteomes" id="UP000062398">
    <property type="component" value="Chromosome"/>
</dbReference>
<keyword evidence="1" id="KW-0472">Membrane</keyword>